<dbReference type="Pfam" id="PF01965">
    <property type="entry name" value="DJ-1_PfpI"/>
    <property type="match status" value="2"/>
</dbReference>
<dbReference type="InterPro" id="IPR002818">
    <property type="entry name" value="DJ-1/PfpI"/>
</dbReference>
<comment type="caution">
    <text evidence="3">The sequence shown here is derived from an EMBL/GenBank/DDBJ whole genome shotgun (WGS) entry which is preliminary data.</text>
</comment>
<protein>
    <submittedName>
        <fullName evidence="3">Protein DJ-1-like D</fullName>
    </submittedName>
</protein>
<dbReference type="SUPFAM" id="SSF52317">
    <property type="entry name" value="Class I glutamine amidotransferase-like"/>
    <property type="match status" value="2"/>
</dbReference>
<evidence type="ECO:0000313" key="4">
    <source>
        <dbReference type="Proteomes" id="UP000289340"/>
    </source>
</evidence>
<dbReference type="EMBL" id="QZWG01000011">
    <property type="protein sequence ID" value="RZB81156.1"/>
    <property type="molecule type" value="Genomic_DNA"/>
</dbReference>
<evidence type="ECO:0000256" key="1">
    <source>
        <dbReference type="ARBA" id="ARBA00008542"/>
    </source>
</evidence>
<gene>
    <name evidence="3" type="ORF">D0Y65_030774</name>
</gene>
<proteinExistence type="inferred from homology"/>
<dbReference type="InterPro" id="IPR006286">
    <property type="entry name" value="C56_PfpI-like"/>
</dbReference>
<name>A0A445I576_GLYSO</name>
<dbReference type="PANTHER" id="PTHR42733:SF2">
    <property type="entry name" value="DJ-1_THIJ_PFPI FAMILY PROTEIN"/>
    <property type="match status" value="1"/>
</dbReference>
<dbReference type="Proteomes" id="UP000289340">
    <property type="component" value="Chromosome 11"/>
</dbReference>
<evidence type="ECO:0000259" key="2">
    <source>
        <dbReference type="Pfam" id="PF01965"/>
    </source>
</evidence>
<comment type="similarity">
    <text evidence="1">Belongs to the peptidase C56 family.</text>
</comment>
<evidence type="ECO:0000313" key="3">
    <source>
        <dbReference type="EMBL" id="RZB81156.1"/>
    </source>
</evidence>
<reference evidence="3 4" key="1">
    <citation type="submission" date="2018-09" db="EMBL/GenBank/DDBJ databases">
        <title>A high-quality reference genome of wild soybean provides a powerful tool to mine soybean genomes.</title>
        <authorList>
            <person name="Xie M."/>
            <person name="Chung C.Y.L."/>
            <person name="Li M.-W."/>
            <person name="Wong F.-L."/>
            <person name="Chan T.-F."/>
            <person name="Lam H.-M."/>
        </authorList>
    </citation>
    <scope>NUCLEOTIDE SEQUENCE [LARGE SCALE GENOMIC DNA]</scope>
    <source>
        <strain evidence="4">cv. W05</strain>
        <tissue evidence="3">Hypocotyl of etiolated seedlings</tissue>
    </source>
</reference>
<sequence>AMVPFQALQAFGLAIYPRKKSDDVCCTAIHVLADTQTYSETVGHNFALNATFDEVDASSYDGLWVPGGRAPEYLAHIPGVVELVTKFVSLGKQIASICHGQLILAAAGVVEGRKCTLFLLLNQCWLLLAFGGKISGFDKKILFICGDYMEDYEVKDHFQSLLALGSHVDAVCPSKKAGDTCPTAKPGHTFALTATFDDVDPSGYDALVIPGGQAPEYLALNESVIALILSAAGVLKGRKCSAYPAVKLNVVLSGAAWLEPESISRCFTDGNLVTGAAWPGHPEFIAQLMALLGIQVSF</sequence>
<feature type="domain" description="DJ-1/PfpI" evidence="2">
    <location>
        <begin position="31"/>
        <end position="119"/>
    </location>
</feature>
<accession>A0A445I576</accession>
<dbReference type="Gene3D" id="3.40.50.880">
    <property type="match status" value="3"/>
</dbReference>
<dbReference type="AlphaFoldDB" id="A0A445I576"/>
<dbReference type="PANTHER" id="PTHR42733">
    <property type="entry name" value="DJ-1 PROTEIN"/>
    <property type="match status" value="1"/>
</dbReference>
<organism evidence="3 4">
    <name type="scientific">Glycine soja</name>
    <name type="common">Wild soybean</name>
    <dbReference type="NCBI Taxonomy" id="3848"/>
    <lineage>
        <taxon>Eukaryota</taxon>
        <taxon>Viridiplantae</taxon>
        <taxon>Streptophyta</taxon>
        <taxon>Embryophyta</taxon>
        <taxon>Tracheophyta</taxon>
        <taxon>Spermatophyta</taxon>
        <taxon>Magnoliopsida</taxon>
        <taxon>eudicotyledons</taxon>
        <taxon>Gunneridae</taxon>
        <taxon>Pentapetalae</taxon>
        <taxon>rosids</taxon>
        <taxon>fabids</taxon>
        <taxon>Fabales</taxon>
        <taxon>Fabaceae</taxon>
        <taxon>Papilionoideae</taxon>
        <taxon>50 kb inversion clade</taxon>
        <taxon>NPAAA clade</taxon>
        <taxon>indigoferoid/millettioid clade</taxon>
        <taxon>Phaseoleae</taxon>
        <taxon>Glycine</taxon>
        <taxon>Glycine subgen. Soja</taxon>
    </lineage>
</organism>
<keyword evidence="4" id="KW-1185">Reference proteome</keyword>
<feature type="non-terminal residue" evidence="3">
    <location>
        <position position="1"/>
    </location>
</feature>
<feature type="domain" description="DJ-1/PfpI" evidence="2">
    <location>
        <begin position="139"/>
        <end position="227"/>
    </location>
</feature>
<dbReference type="InterPro" id="IPR029062">
    <property type="entry name" value="Class_I_gatase-like"/>
</dbReference>